<protein>
    <submittedName>
        <fullName evidence="4">Peptidoglycan-binding protein LysM</fullName>
    </submittedName>
</protein>
<evidence type="ECO:0000313" key="5">
    <source>
        <dbReference type="Proteomes" id="UP000256324"/>
    </source>
</evidence>
<dbReference type="Pfam" id="PF01476">
    <property type="entry name" value="LysM"/>
    <property type="match status" value="2"/>
</dbReference>
<dbReference type="PANTHER" id="PTHR34700:SF4">
    <property type="entry name" value="PHAGE-LIKE ELEMENT PBSX PROTEIN XKDP"/>
    <property type="match status" value="1"/>
</dbReference>
<dbReference type="SMART" id="SM00257">
    <property type="entry name" value="LysM"/>
    <property type="match status" value="2"/>
</dbReference>
<dbReference type="InterPro" id="IPR018392">
    <property type="entry name" value="LysM"/>
</dbReference>
<accession>A0ABX9I9G8</accession>
<evidence type="ECO:0000259" key="3">
    <source>
        <dbReference type="PROSITE" id="PS51782"/>
    </source>
</evidence>
<comment type="caution">
    <text evidence="4">The sequence shown here is derived from an EMBL/GenBank/DDBJ whole genome shotgun (WGS) entry which is preliminary data.</text>
</comment>
<dbReference type="PROSITE" id="PS51782">
    <property type="entry name" value="LYSM"/>
    <property type="match status" value="2"/>
</dbReference>
<dbReference type="InterPro" id="IPR036779">
    <property type="entry name" value="LysM_dom_sf"/>
</dbReference>
<feature type="compositionally biased region" description="Basic and acidic residues" evidence="1">
    <location>
        <begin position="294"/>
        <end position="315"/>
    </location>
</feature>
<proteinExistence type="predicted"/>
<feature type="region of interest" description="Disordered" evidence="1">
    <location>
        <begin position="291"/>
        <end position="334"/>
    </location>
</feature>
<dbReference type="EMBL" id="PCZS01000002">
    <property type="protein sequence ID" value="REB69435.1"/>
    <property type="molecule type" value="Genomic_DNA"/>
</dbReference>
<evidence type="ECO:0000256" key="2">
    <source>
        <dbReference type="SAM" id="Phobius"/>
    </source>
</evidence>
<name>A0ABX9I9G8_9ACTN</name>
<dbReference type="CDD" id="cd00118">
    <property type="entry name" value="LysM"/>
    <property type="match status" value="2"/>
</dbReference>
<evidence type="ECO:0000313" key="4">
    <source>
        <dbReference type="EMBL" id="REB69435.1"/>
    </source>
</evidence>
<dbReference type="InterPro" id="IPR052196">
    <property type="entry name" value="Bact_Kbp"/>
</dbReference>
<keyword evidence="2" id="KW-0472">Membrane</keyword>
<keyword evidence="2" id="KW-1133">Transmembrane helix</keyword>
<feature type="region of interest" description="Disordered" evidence="1">
    <location>
        <begin position="617"/>
        <end position="640"/>
    </location>
</feature>
<sequence>MKISTVRARVHGALAMVALLTLVVGSPAALVSWGHLDATTVLRPAGWLTPDDGSVFLTVVTVIGWVAWTVFCVCVVAEAVGMATSQRHHVKLPCLGAIQGIAAGLLVASLTVLSPLTRSAVPPAPISVVATAAATPQPASEAQASSENDTEHDEDVMTVTVGPHDDLWTLAETWYGDGTSWRRIAAANPDVDVDHLVAGQRLALPGATVTVPAGHTGAGRPIDAEQLNQIAAQPGTSNVRTVTVEQGDTLSGIAQTQLGDASSWPAIWHLNEGIIADPDSIEPGWELVLPDSPAEDKLASGQHADEQGGGRERSAPAEAPITESTPPEALPEVGDDTAATVNETSVDPQKAAGADQVVSMAEVGQNPAEILRTALAGLSLFLAGGVAGTVTTRRCQQLFARPLGRRIPVVSGEPRQAKRVLDAAADQLDESASPQDTAALTDAMTPTTVVLGTYDPQTPVVVDLADVGGVLTVNGAEDLAPAMVASISLSLVAAPWSGGIDIVAVGDDLAWLAHTGSDDVQLADEGEVVEGLADLSNEPSEYPGTITRVVLSSNLLDLPSPASLAAAGIVVVMPGVGAQEITVTDCDHAEFKGRSFTPQIVTAPMRRAVVELLETTARSDTEPAPWWEPRRGEEEGSDPPPVMANPCAVLPPIDAHLPVEEETVTSTMTSDVAHLPVTGEHVPSPILRLLGPVDLLGARGNPPTKARRQCLEYCAWLLCHPGARSVQMADALMVAEPTRRSNVSRLRRWLGTDDAGRPYLPEGYDGSLRLADTVTSDWERLELLVSGGVSTAPLANLVSALDLVRGAPLADAAPGQWHWAEEWRIDMIQMVRDIGVEVARRAMEMRDVELASRALARATVACPEDEVLLVARIKLADELDDRGEVERLVYVLSRQARRLGVDLSEDTITVLQEVMEGRARARVV</sequence>
<dbReference type="Gene3D" id="1.25.40.10">
    <property type="entry name" value="Tetratricopeptide repeat domain"/>
    <property type="match status" value="1"/>
</dbReference>
<keyword evidence="2" id="KW-0812">Transmembrane</keyword>
<feature type="transmembrane region" description="Helical" evidence="2">
    <location>
        <begin position="92"/>
        <end position="113"/>
    </location>
</feature>
<dbReference type="Gene3D" id="3.10.350.10">
    <property type="entry name" value="LysM domain"/>
    <property type="match status" value="2"/>
</dbReference>
<dbReference type="SMART" id="SM01043">
    <property type="entry name" value="BTAD"/>
    <property type="match status" value="1"/>
</dbReference>
<dbReference type="InterPro" id="IPR011990">
    <property type="entry name" value="TPR-like_helical_dom_sf"/>
</dbReference>
<keyword evidence="5" id="KW-1185">Reference proteome</keyword>
<feature type="domain" description="LysM" evidence="3">
    <location>
        <begin position="240"/>
        <end position="289"/>
    </location>
</feature>
<evidence type="ECO:0000256" key="1">
    <source>
        <dbReference type="SAM" id="MobiDB-lite"/>
    </source>
</evidence>
<gene>
    <name evidence="4" type="ORF">CP880_08455</name>
</gene>
<feature type="transmembrane region" description="Helical" evidence="2">
    <location>
        <begin position="55"/>
        <end position="80"/>
    </location>
</feature>
<dbReference type="PANTHER" id="PTHR34700">
    <property type="entry name" value="POTASSIUM BINDING PROTEIN KBP"/>
    <property type="match status" value="1"/>
</dbReference>
<feature type="transmembrane region" description="Helical" evidence="2">
    <location>
        <begin position="12"/>
        <end position="35"/>
    </location>
</feature>
<feature type="domain" description="LysM" evidence="3">
    <location>
        <begin position="157"/>
        <end position="204"/>
    </location>
</feature>
<organism evidence="4 5">
    <name type="scientific">Cutibacterium namnetense</name>
    <dbReference type="NCBI Taxonomy" id="1574624"/>
    <lineage>
        <taxon>Bacteria</taxon>
        <taxon>Bacillati</taxon>
        <taxon>Actinomycetota</taxon>
        <taxon>Actinomycetes</taxon>
        <taxon>Propionibacteriales</taxon>
        <taxon>Propionibacteriaceae</taxon>
        <taxon>Cutibacterium</taxon>
    </lineage>
</organism>
<dbReference type="Proteomes" id="UP000256324">
    <property type="component" value="Unassembled WGS sequence"/>
</dbReference>
<reference evidence="4 5" key="1">
    <citation type="submission" date="2017-09" db="EMBL/GenBank/DDBJ databases">
        <authorList>
            <person name="Bumgarner R.E."/>
        </authorList>
    </citation>
    <scope>NUCLEOTIDE SEQUENCE [LARGE SCALE GENOMIC DNA]</scope>
    <source>
        <strain evidence="4 5">T34998</strain>
    </source>
</reference>
<dbReference type="RefSeq" id="WP_115939083.1">
    <property type="nucleotide sequence ID" value="NZ_PCZS01000002.1"/>
</dbReference>
<dbReference type="InterPro" id="IPR005158">
    <property type="entry name" value="BTAD"/>
</dbReference>